<evidence type="ECO:0000313" key="3">
    <source>
        <dbReference type="EMBL" id="KMW16752.1"/>
    </source>
</evidence>
<feature type="domain" description="RNA polymerase sigma-70 region 3" evidence="2">
    <location>
        <begin position="121"/>
        <end position="167"/>
    </location>
</feature>
<dbReference type="GeneID" id="93161382"/>
<dbReference type="InterPro" id="IPR036388">
    <property type="entry name" value="WH-like_DNA-bd_sf"/>
</dbReference>
<proteinExistence type="predicted"/>
<dbReference type="PATRIC" id="fig|742734.4.peg.4558"/>
<evidence type="ECO:0000259" key="2">
    <source>
        <dbReference type="Pfam" id="PF04539"/>
    </source>
</evidence>
<accession>A0A0J9BUT3</accession>
<dbReference type="Pfam" id="PF04539">
    <property type="entry name" value="Sigma70_r3"/>
    <property type="match status" value="1"/>
</dbReference>
<dbReference type="SUPFAM" id="SSF88946">
    <property type="entry name" value="Sigma2 domain of RNA polymerase sigma factors"/>
    <property type="match status" value="1"/>
</dbReference>
<dbReference type="Gene3D" id="1.10.10.10">
    <property type="entry name" value="Winged helix-like DNA-binding domain superfamily/Winged helix DNA-binding domain"/>
    <property type="match status" value="1"/>
</dbReference>
<dbReference type="PANTHER" id="PTHR30603:SF47">
    <property type="entry name" value="RNA POLYMERASE SIGMA FACTOR SIGD, CHLOROPLASTIC"/>
    <property type="match status" value="1"/>
</dbReference>
<dbReference type="Proteomes" id="UP000037392">
    <property type="component" value="Unassembled WGS sequence"/>
</dbReference>
<feature type="region of interest" description="Disordered" evidence="1">
    <location>
        <begin position="172"/>
        <end position="199"/>
    </location>
</feature>
<dbReference type="AlphaFoldDB" id="A0A0J9BUT3"/>
<dbReference type="GO" id="GO:0006352">
    <property type="term" value="P:DNA-templated transcription initiation"/>
    <property type="evidence" value="ECO:0007669"/>
    <property type="project" value="InterPro"/>
</dbReference>
<evidence type="ECO:0000313" key="4">
    <source>
        <dbReference type="Proteomes" id="UP000037392"/>
    </source>
</evidence>
<dbReference type="Gene3D" id="1.20.120.1810">
    <property type="match status" value="1"/>
</dbReference>
<evidence type="ECO:0000256" key="1">
    <source>
        <dbReference type="SAM" id="MobiDB-lite"/>
    </source>
</evidence>
<dbReference type="InterPro" id="IPR013324">
    <property type="entry name" value="RNA_pol_sigma_r3/r4-like"/>
</dbReference>
<dbReference type="PANTHER" id="PTHR30603">
    <property type="entry name" value="RNA POLYMERASE SIGMA FACTOR RPO"/>
    <property type="match status" value="1"/>
</dbReference>
<comment type="caution">
    <text evidence="3">The sequence shown here is derived from an EMBL/GenBank/DDBJ whole genome shotgun (WGS) entry which is preliminary data.</text>
</comment>
<dbReference type="RefSeq" id="WP_048930658.1">
    <property type="nucleotide sequence ID" value="NZ_KQ235881.1"/>
</dbReference>
<dbReference type="EMBL" id="ADLK01000029">
    <property type="protein sequence ID" value="KMW16752.1"/>
    <property type="molecule type" value="Genomic_DNA"/>
</dbReference>
<reference evidence="3 4" key="1">
    <citation type="submission" date="2011-04" db="EMBL/GenBank/DDBJ databases">
        <title>The Genome Sequence of Clostridium citroniae WAL-19142.</title>
        <authorList>
            <consortium name="The Broad Institute Genome Sequencing Platform"/>
            <person name="Earl A."/>
            <person name="Ward D."/>
            <person name="Feldgarden M."/>
            <person name="Gevers D."/>
            <person name="Warren Y.A."/>
            <person name="Tyrrell K.L."/>
            <person name="Citron D.M."/>
            <person name="Goldstein E.J."/>
            <person name="Daigneault M."/>
            <person name="Allen-Vercoe E."/>
            <person name="Young S.K."/>
            <person name="Zeng Q."/>
            <person name="Gargeya S."/>
            <person name="Fitzgerald M."/>
            <person name="Haas B."/>
            <person name="Abouelleil A."/>
            <person name="Alvarado L."/>
            <person name="Arachchi H.M."/>
            <person name="Berlin A."/>
            <person name="Brown A."/>
            <person name="Chapman S.B."/>
            <person name="Chen Z."/>
            <person name="Dunbar C."/>
            <person name="Freedman E."/>
            <person name="Gearin G."/>
            <person name="Gellesch M."/>
            <person name="Goldberg J."/>
            <person name="Griggs A."/>
            <person name="Gujja S."/>
            <person name="Heilman E.R."/>
            <person name="Heiman D."/>
            <person name="Howarth C."/>
            <person name="Larson L."/>
            <person name="Lui A."/>
            <person name="MacDonald P.J."/>
            <person name="Mehta T."/>
            <person name="Montmayeur A."/>
            <person name="Murphy C."/>
            <person name="Neiman D."/>
            <person name="Pearson M."/>
            <person name="Priest M."/>
            <person name="Roberts A."/>
            <person name="Saif S."/>
            <person name="Shea T."/>
            <person name="Shenoy N."/>
            <person name="Sisk P."/>
            <person name="Stolte C."/>
            <person name="Sykes S."/>
            <person name="White J."/>
            <person name="Yandava C."/>
            <person name="Wortman J."/>
            <person name="Nusbaum C."/>
            <person name="Birren B."/>
        </authorList>
    </citation>
    <scope>NUCLEOTIDE SEQUENCE [LARGE SCALE GENOMIC DNA]</scope>
    <source>
        <strain evidence="3 4">WAL-19142</strain>
    </source>
</reference>
<dbReference type="InterPro" id="IPR007624">
    <property type="entry name" value="RNA_pol_sigma70_r3"/>
</dbReference>
<sequence length="199" mass="21889">MAENFFEMYLEEIGDIAPMTLEEESVLLEKTARGDGDARSRLVEGSLKKVLDLVAEYQGSELPMSDIVQEANTALMLAAVEYDASEEWEGLLERRVKEGVELALKEQKAEHEIEENMAARVNVLQTVSQMLAAELGREASVEELAAKMKMTEDEIKDIMKLALNAITVHGEGQADPADGGGDQALGHNPVRDGWSLEEL</sequence>
<protein>
    <recommendedName>
        <fullName evidence="2">RNA polymerase sigma-70 region 3 domain-containing protein</fullName>
    </recommendedName>
</protein>
<dbReference type="SUPFAM" id="SSF88659">
    <property type="entry name" value="Sigma3 and sigma4 domains of RNA polymerase sigma factors"/>
    <property type="match status" value="1"/>
</dbReference>
<dbReference type="InterPro" id="IPR050239">
    <property type="entry name" value="Sigma-70_RNA_pol_init_factors"/>
</dbReference>
<gene>
    <name evidence="3" type="ORF">HMPREF9470_04252</name>
</gene>
<name>A0A0J9BUT3_9FIRM</name>
<organism evidence="3 4">
    <name type="scientific">[Clostridium] citroniae WAL-19142</name>
    <dbReference type="NCBI Taxonomy" id="742734"/>
    <lineage>
        <taxon>Bacteria</taxon>
        <taxon>Bacillati</taxon>
        <taxon>Bacillota</taxon>
        <taxon>Clostridia</taxon>
        <taxon>Lachnospirales</taxon>
        <taxon>Lachnospiraceae</taxon>
        <taxon>Enterocloster</taxon>
    </lineage>
</organism>
<dbReference type="OrthoDB" id="2064505at2"/>
<dbReference type="InterPro" id="IPR013325">
    <property type="entry name" value="RNA_pol_sigma_r2"/>
</dbReference>
<dbReference type="GO" id="GO:0003700">
    <property type="term" value="F:DNA-binding transcription factor activity"/>
    <property type="evidence" value="ECO:0007669"/>
    <property type="project" value="InterPro"/>
</dbReference>